<evidence type="ECO:0008006" key="3">
    <source>
        <dbReference type="Google" id="ProtNLM"/>
    </source>
</evidence>
<sequence>MWYQLFEFYDQHPPAMPDDITAFCAPLPEAERTNALNYLDSYATQLSATEYCLPPHFYIPNELMQLWQYSVHGGITGNGQDFGYFSPAETVSYYFGYQFWYYSPNLLPIAFNGGGVFYCYDFGQPSPLIVMKDSGSDDLGVPVGSSLAAVLAQELDY</sequence>
<evidence type="ECO:0000313" key="2">
    <source>
        <dbReference type="Proteomes" id="UP000078003"/>
    </source>
</evidence>
<name>A0A1A9RBS9_EIKCO</name>
<dbReference type="AlphaFoldDB" id="A0A1A9RBS9"/>
<reference evidence="2" key="1">
    <citation type="submission" date="2016-05" db="EMBL/GenBank/DDBJ databases">
        <title>Draft genome of Corynebacterium afermentans subsp. afermentans LCDC 88199T.</title>
        <authorList>
            <person name="Bernier A.-M."/>
            <person name="Bernard K."/>
        </authorList>
    </citation>
    <scope>NUCLEOTIDE SEQUENCE [LARGE SCALE GENOMIC DNA]</scope>
    <source>
        <strain evidence="2">NML01-0328</strain>
    </source>
</reference>
<comment type="caution">
    <text evidence="1">The sequence shown here is derived from an EMBL/GenBank/DDBJ whole genome shotgun (WGS) entry which is preliminary data.</text>
</comment>
<protein>
    <recommendedName>
        <fullName evidence="3">SMI1/KNR4 family protein</fullName>
    </recommendedName>
</protein>
<gene>
    <name evidence="1" type="ORF">A7P85_09410</name>
</gene>
<dbReference type="Proteomes" id="UP000078003">
    <property type="component" value="Unassembled WGS sequence"/>
</dbReference>
<accession>A0A1A9RBS9</accession>
<dbReference type="EMBL" id="LXSF01000012">
    <property type="protein sequence ID" value="OAM15387.1"/>
    <property type="molecule type" value="Genomic_DNA"/>
</dbReference>
<dbReference type="SUPFAM" id="SSF160631">
    <property type="entry name" value="SMI1/KNR4-like"/>
    <property type="match status" value="1"/>
</dbReference>
<organism evidence="1 2">
    <name type="scientific">Eikenella corrodens</name>
    <dbReference type="NCBI Taxonomy" id="539"/>
    <lineage>
        <taxon>Bacteria</taxon>
        <taxon>Pseudomonadati</taxon>
        <taxon>Pseudomonadota</taxon>
        <taxon>Betaproteobacteria</taxon>
        <taxon>Neisseriales</taxon>
        <taxon>Neisseriaceae</taxon>
        <taxon>Eikenella</taxon>
    </lineage>
</organism>
<evidence type="ECO:0000313" key="1">
    <source>
        <dbReference type="EMBL" id="OAM15387.1"/>
    </source>
</evidence>
<proteinExistence type="predicted"/>
<dbReference type="RefSeq" id="WP_064104734.1">
    <property type="nucleotide sequence ID" value="NZ_LXSF01000012.1"/>
</dbReference>
<dbReference type="InterPro" id="IPR037883">
    <property type="entry name" value="Knr4/Smi1-like_sf"/>
</dbReference>